<feature type="compositionally biased region" description="Acidic residues" evidence="1">
    <location>
        <begin position="142"/>
        <end position="158"/>
    </location>
</feature>
<organism evidence="3 4">
    <name type="scientific">Antrodiella citrinella</name>
    <dbReference type="NCBI Taxonomy" id="2447956"/>
    <lineage>
        <taxon>Eukaryota</taxon>
        <taxon>Fungi</taxon>
        <taxon>Dikarya</taxon>
        <taxon>Basidiomycota</taxon>
        <taxon>Agaricomycotina</taxon>
        <taxon>Agaricomycetes</taxon>
        <taxon>Polyporales</taxon>
        <taxon>Steccherinaceae</taxon>
        <taxon>Antrodiella</taxon>
    </lineage>
</organism>
<proteinExistence type="predicted"/>
<feature type="compositionally biased region" description="Gly residues" evidence="1">
    <location>
        <begin position="258"/>
        <end position="269"/>
    </location>
</feature>
<evidence type="ECO:0000313" key="3">
    <source>
        <dbReference type="EMBL" id="THH20296.1"/>
    </source>
</evidence>
<comment type="caution">
    <text evidence="3">The sequence shown here is derived from an EMBL/GenBank/DDBJ whole genome shotgun (WGS) entry which is preliminary data.</text>
</comment>
<dbReference type="AlphaFoldDB" id="A0A4S4M507"/>
<feature type="domain" description="DUF6532" evidence="2">
    <location>
        <begin position="317"/>
        <end position="531"/>
    </location>
</feature>
<sequence length="578" mass="62602">MPKSVASSKSKGPTASVKKIASTVANIVQKVTPRRSSRSVDNVPATVIAAPAAATRPMRKAKAMALDTKIWSRDLPNGRKRVHSETEQHSSKKSKREGDGKDVVAVVEGKINTAPADGPAGAKRRPTLPRHQDDTAVVADSVDPDAEDDDEEEEEENDLPGKRGSTDDEEEDDDDDEVALSGRHDEIPAWTTNVYGEDRPVGSFNSDSASEVEDHTAPKRAVKAVNGNKGLSRAAKAKFEQPGFEESDIEDEPVAATGGNGSSDDGQGGNDTSVEPSDADSDDEDGWPTWTDLVLNAHGGTNLKDQPLQVRIVVGSAIKMVEIDAAFDTPYPEIEDKLAYLRSVLVACAKDVNDTIANRIRDDWQYSKLLMTHPANRLSHYRTNVKDAVVARLDMAYSLRHSMGETRSVSEIKTLVANLLDSRKYMYPTTITGTEVRIVKSQPFQAPMIIQTLQAAYFGTPTSVGIRHAIRFSSSLPDKPTEHEIPICMLAMATAAVNAVLLCWSTGVYISAPFHVDTGIALYQEQVLTLELILKQAGPKRAHRMMANILAAVRATARVVSANAVDAANEVDFANMPE</sequence>
<protein>
    <recommendedName>
        <fullName evidence="2">DUF6532 domain-containing protein</fullName>
    </recommendedName>
</protein>
<gene>
    <name evidence="3" type="ORF">EUX98_g8612</name>
</gene>
<dbReference type="Proteomes" id="UP000308730">
    <property type="component" value="Unassembled WGS sequence"/>
</dbReference>
<evidence type="ECO:0000256" key="1">
    <source>
        <dbReference type="SAM" id="MobiDB-lite"/>
    </source>
</evidence>
<evidence type="ECO:0000259" key="2">
    <source>
        <dbReference type="Pfam" id="PF20149"/>
    </source>
</evidence>
<reference evidence="3 4" key="1">
    <citation type="submission" date="2019-02" db="EMBL/GenBank/DDBJ databases">
        <title>Genome sequencing of the rare red list fungi Antrodiella citrinella (Flaviporus citrinellus).</title>
        <authorList>
            <person name="Buettner E."/>
            <person name="Kellner H."/>
        </authorList>
    </citation>
    <scope>NUCLEOTIDE SEQUENCE [LARGE SCALE GENOMIC DNA]</scope>
    <source>
        <strain evidence="3 4">DSM 108506</strain>
    </source>
</reference>
<feature type="compositionally biased region" description="Acidic residues" evidence="1">
    <location>
        <begin position="167"/>
        <end position="178"/>
    </location>
</feature>
<feature type="region of interest" description="Disordered" evidence="1">
    <location>
        <begin position="64"/>
        <end position="293"/>
    </location>
</feature>
<evidence type="ECO:0000313" key="4">
    <source>
        <dbReference type="Proteomes" id="UP000308730"/>
    </source>
</evidence>
<feature type="compositionally biased region" description="Basic and acidic residues" evidence="1">
    <location>
        <begin position="83"/>
        <end position="102"/>
    </location>
</feature>
<name>A0A4S4M507_9APHY</name>
<feature type="compositionally biased region" description="Acidic residues" evidence="1">
    <location>
        <begin position="243"/>
        <end position="253"/>
    </location>
</feature>
<accession>A0A4S4M507</accession>
<keyword evidence="4" id="KW-1185">Reference proteome</keyword>
<dbReference type="EMBL" id="SGPM01000498">
    <property type="protein sequence ID" value="THH20296.1"/>
    <property type="molecule type" value="Genomic_DNA"/>
</dbReference>
<dbReference type="Pfam" id="PF20149">
    <property type="entry name" value="DUF6532"/>
    <property type="match status" value="1"/>
</dbReference>
<dbReference type="InterPro" id="IPR045341">
    <property type="entry name" value="DUF6532"/>
</dbReference>
<feature type="compositionally biased region" description="Acidic residues" evidence="1">
    <location>
        <begin position="277"/>
        <end position="286"/>
    </location>
</feature>
<dbReference type="OrthoDB" id="3214739at2759"/>